<dbReference type="EMBL" id="GGEC01057742">
    <property type="protein sequence ID" value="MBX38226.1"/>
    <property type="molecule type" value="Transcribed_RNA"/>
</dbReference>
<reference evidence="1" key="1">
    <citation type="submission" date="2018-02" db="EMBL/GenBank/DDBJ databases">
        <title>Rhizophora mucronata_Transcriptome.</title>
        <authorList>
            <person name="Meera S.P."/>
            <person name="Sreeshan A."/>
            <person name="Augustine A."/>
        </authorList>
    </citation>
    <scope>NUCLEOTIDE SEQUENCE</scope>
    <source>
        <tissue evidence="1">Leaf</tissue>
    </source>
</reference>
<protein>
    <submittedName>
        <fullName evidence="1">Uncharacterized protein</fullName>
    </submittedName>
</protein>
<evidence type="ECO:0000313" key="1">
    <source>
        <dbReference type="EMBL" id="MBX38226.1"/>
    </source>
</evidence>
<organism evidence="1">
    <name type="scientific">Rhizophora mucronata</name>
    <name type="common">Asiatic mangrove</name>
    <dbReference type="NCBI Taxonomy" id="61149"/>
    <lineage>
        <taxon>Eukaryota</taxon>
        <taxon>Viridiplantae</taxon>
        <taxon>Streptophyta</taxon>
        <taxon>Embryophyta</taxon>
        <taxon>Tracheophyta</taxon>
        <taxon>Spermatophyta</taxon>
        <taxon>Magnoliopsida</taxon>
        <taxon>eudicotyledons</taxon>
        <taxon>Gunneridae</taxon>
        <taxon>Pentapetalae</taxon>
        <taxon>rosids</taxon>
        <taxon>fabids</taxon>
        <taxon>Malpighiales</taxon>
        <taxon>Rhizophoraceae</taxon>
        <taxon>Rhizophora</taxon>
    </lineage>
</organism>
<sequence>MHHKFMQTRSLRKMG</sequence>
<proteinExistence type="predicted"/>
<accession>A0A2P2N752</accession>
<name>A0A2P2N752_RHIMU</name>